<keyword evidence="4" id="KW-0479">Metal-binding</keyword>
<evidence type="ECO:0000259" key="8">
    <source>
        <dbReference type="Pfam" id="PF18765"/>
    </source>
</evidence>
<gene>
    <name evidence="9" type="ORF">H5P27_06760</name>
</gene>
<dbReference type="Proteomes" id="UP000526501">
    <property type="component" value="Unassembled WGS sequence"/>
</dbReference>
<evidence type="ECO:0000256" key="3">
    <source>
        <dbReference type="ARBA" id="ARBA00022695"/>
    </source>
</evidence>
<reference evidence="9 10" key="1">
    <citation type="submission" date="2020-07" db="EMBL/GenBank/DDBJ databases">
        <authorList>
            <person name="Feng X."/>
        </authorList>
    </citation>
    <scope>NUCLEOTIDE SEQUENCE [LARGE SCALE GENOMIC DNA]</scope>
    <source>
        <strain evidence="9 10">JCM23202</strain>
    </source>
</reference>
<keyword evidence="3" id="KW-0548">Nucleotidyltransferase</keyword>
<dbReference type="InterPro" id="IPR041633">
    <property type="entry name" value="Polbeta"/>
</dbReference>
<sequence length="78" mass="9022">MHIFGSYADGSNHELSDIDFIVDFERTGYEGAFEQFMGLKEELEAILERPVDLLTNTGFRNEVFKEEVERSKRLVYAA</sequence>
<dbReference type="PANTHER" id="PTHR33571">
    <property type="entry name" value="SSL8005 PROTEIN"/>
    <property type="match status" value="1"/>
</dbReference>
<dbReference type="Gene3D" id="3.30.460.10">
    <property type="entry name" value="Beta Polymerase, domain 2"/>
    <property type="match status" value="1"/>
</dbReference>
<evidence type="ECO:0000313" key="9">
    <source>
        <dbReference type="EMBL" id="MBC2605739.1"/>
    </source>
</evidence>
<keyword evidence="10" id="KW-1185">Reference proteome</keyword>
<dbReference type="EMBL" id="JACHVC010000006">
    <property type="protein sequence ID" value="MBC2605739.1"/>
    <property type="molecule type" value="Genomic_DNA"/>
</dbReference>
<accession>A0A7X1B5G6</accession>
<keyword evidence="6" id="KW-0067">ATP-binding</keyword>
<evidence type="ECO:0000256" key="1">
    <source>
        <dbReference type="ARBA" id="ARBA00001946"/>
    </source>
</evidence>
<keyword evidence="7" id="KW-0460">Magnesium</keyword>
<dbReference type="RefSeq" id="WP_185659604.1">
    <property type="nucleotide sequence ID" value="NZ_CAWPOO010000006.1"/>
</dbReference>
<dbReference type="PANTHER" id="PTHR33571:SF14">
    <property type="entry name" value="PROTEIN ADENYLYLTRANSFERASE MJ0435-RELATED"/>
    <property type="match status" value="1"/>
</dbReference>
<keyword evidence="2 9" id="KW-0808">Transferase</keyword>
<evidence type="ECO:0000256" key="5">
    <source>
        <dbReference type="ARBA" id="ARBA00022741"/>
    </source>
</evidence>
<dbReference type="CDD" id="cd05403">
    <property type="entry name" value="NT_KNTase_like"/>
    <property type="match status" value="1"/>
</dbReference>
<dbReference type="InterPro" id="IPR043519">
    <property type="entry name" value="NT_sf"/>
</dbReference>
<evidence type="ECO:0000256" key="7">
    <source>
        <dbReference type="ARBA" id="ARBA00022842"/>
    </source>
</evidence>
<dbReference type="GO" id="GO:0005524">
    <property type="term" value="F:ATP binding"/>
    <property type="evidence" value="ECO:0007669"/>
    <property type="project" value="UniProtKB-KW"/>
</dbReference>
<protein>
    <submittedName>
        <fullName evidence="9">Nucleotidyltransferase domain-containing protein</fullName>
    </submittedName>
</protein>
<evidence type="ECO:0000313" key="10">
    <source>
        <dbReference type="Proteomes" id="UP000526501"/>
    </source>
</evidence>
<dbReference type="InterPro" id="IPR052038">
    <property type="entry name" value="Type-VII_TA_antitoxin"/>
</dbReference>
<keyword evidence="5" id="KW-0547">Nucleotide-binding</keyword>
<evidence type="ECO:0000256" key="4">
    <source>
        <dbReference type="ARBA" id="ARBA00022723"/>
    </source>
</evidence>
<comment type="caution">
    <text evidence="9">The sequence shown here is derived from an EMBL/GenBank/DDBJ whole genome shotgun (WGS) entry which is preliminary data.</text>
</comment>
<dbReference type="SUPFAM" id="SSF81301">
    <property type="entry name" value="Nucleotidyltransferase"/>
    <property type="match status" value="1"/>
</dbReference>
<organism evidence="9 10">
    <name type="scientific">Pelagicoccus albus</name>
    <dbReference type="NCBI Taxonomy" id="415222"/>
    <lineage>
        <taxon>Bacteria</taxon>
        <taxon>Pseudomonadati</taxon>
        <taxon>Verrucomicrobiota</taxon>
        <taxon>Opitutia</taxon>
        <taxon>Puniceicoccales</taxon>
        <taxon>Pelagicoccaceae</taxon>
        <taxon>Pelagicoccus</taxon>
    </lineage>
</organism>
<dbReference type="GO" id="GO:0016779">
    <property type="term" value="F:nucleotidyltransferase activity"/>
    <property type="evidence" value="ECO:0007669"/>
    <property type="project" value="UniProtKB-KW"/>
</dbReference>
<evidence type="ECO:0000256" key="2">
    <source>
        <dbReference type="ARBA" id="ARBA00022679"/>
    </source>
</evidence>
<name>A0A7X1B5G6_9BACT</name>
<proteinExistence type="predicted"/>
<feature type="domain" description="Polymerase beta nucleotidyltransferase" evidence="8">
    <location>
        <begin position="3"/>
        <end position="76"/>
    </location>
</feature>
<dbReference type="AlphaFoldDB" id="A0A7X1B5G6"/>
<evidence type="ECO:0000256" key="6">
    <source>
        <dbReference type="ARBA" id="ARBA00022840"/>
    </source>
</evidence>
<dbReference type="Pfam" id="PF18765">
    <property type="entry name" value="Polbeta"/>
    <property type="match status" value="1"/>
</dbReference>
<comment type="cofactor">
    <cofactor evidence="1">
        <name>Mg(2+)</name>
        <dbReference type="ChEBI" id="CHEBI:18420"/>
    </cofactor>
</comment>
<dbReference type="GO" id="GO:0046872">
    <property type="term" value="F:metal ion binding"/>
    <property type="evidence" value="ECO:0007669"/>
    <property type="project" value="UniProtKB-KW"/>
</dbReference>